<dbReference type="Proteomes" id="UP001432166">
    <property type="component" value="Chromosome"/>
</dbReference>
<evidence type="ECO:0000313" key="2">
    <source>
        <dbReference type="Proteomes" id="UP001432166"/>
    </source>
</evidence>
<reference evidence="1" key="1">
    <citation type="submission" date="2022-10" db="EMBL/GenBank/DDBJ databases">
        <title>The complete genomes of actinobacterial strains from the NBC collection.</title>
        <authorList>
            <person name="Joergensen T.S."/>
            <person name="Alvarez Arevalo M."/>
            <person name="Sterndorff E.B."/>
            <person name="Faurdal D."/>
            <person name="Vuksanovic O."/>
            <person name="Mourched A.-S."/>
            <person name="Charusanti P."/>
            <person name="Shaw S."/>
            <person name="Blin K."/>
            <person name="Weber T."/>
        </authorList>
    </citation>
    <scope>NUCLEOTIDE SEQUENCE</scope>
    <source>
        <strain evidence="1">NBC_00189</strain>
    </source>
</reference>
<protein>
    <submittedName>
        <fullName evidence="1">Uncharacterized protein</fullName>
    </submittedName>
</protein>
<sequence length="82" mass="9196">MPFALMDTGPRMLIRKLFPRCVLRDVLRHGETGVKATLFRKTRPNLLGLSISALLAHVIDQPVDFPRTHAVESWGVLGSAFR</sequence>
<organism evidence="1 2">
    <name type="scientific">Streptomyces tauricus</name>
    <dbReference type="NCBI Taxonomy" id="68274"/>
    <lineage>
        <taxon>Bacteria</taxon>
        <taxon>Bacillati</taxon>
        <taxon>Actinomycetota</taxon>
        <taxon>Actinomycetes</taxon>
        <taxon>Kitasatosporales</taxon>
        <taxon>Streptomycetaceae</taxon>
        <taxon>Streptomyces</taxon>
        <taxon>Streptomyces aurantiacus group</taxon>
    </lineage>
</organism>
<name>A0ABZ1JRJ2_9ACTN</name>
<keyword evidence="2" id="KW-1185">Reference proteome</keyword>
<gene>
    <name evidence="1" type="ORF">OG288_40965</name>
</gene>
<evidence type="ECO:0000313" key="1">
    <source>
        <dbReference type="EMBL" id="WTP54140.1"/>
    </source>
</evidence>
<dbReference type="EMBL" id="CP108133">
    <property type="protein sequence ID" value="WTP54140.1"/>
    <property type="molecule type" value="Genomic_DNA"/>
</dbReference>
<accession>A0ABZ1JRJ2</accession>
<dbReference type="RefSeq" id="WP_189769124.1">
    <property type="nucleotide sequence ID" value="NZ_BMVY01000001.1"/>
</dbReference>
<proteinExistence type="predicted"/>